<proteinExistence type="predicted"/>
<evidence type="ECO:0000313" key="2">
    <source>
        <dbReference type="Proteomes" id="UP001165042"/>
    </source>
</evidence>
<gene>
    <name evidence="1" type="ORF">Aglo03_43610</name>
</gene>
<protein>
    <submittedName>
        <fullName evidence="1">Uncharacterized protein</fullName>
    </submittedName>
</protein>
<comment type="caution">
    <text evidence="1">The sequence shown here is derived from an EMBL/GenBank/DDBJ whole genome shotgun (WGS) entry which is preliminary data.</text>
</comment>
<name>A0A9W6V857_9PSEU</name>
<accession>A0A9W6V857</accession>
<dbReference type="EMBL" id="BSSD01000006">
    <property type="protein sequence ID" value="GLW93545.1"/>
    <property type="molecule type" value="Genomic_DNA"/>
</dbReference>
<dbReference type="AlphaFoldDB" id="A0A9W6V857"/>
<evidence type="ECO:0000313" key="1">
    <source>
        <dbReference type="EMBL" id="GLW93545.1"/>
    </source>
</evidence>
<sequence length="116" mass="13067">MFEHSATLSPVRRSTVARYYQPWPAPVQAAHYTDSTVLSDISHWVTALRQQGKVAPEVTFTITTDDPPTGLLTDPTGTHPLPLKAFLVLSHRGLHVLDPHTFHRTYHSPTDREWST</sequence>
<organism evidence="1 2">
    <name type="scientific">Actinokineospora globicatena</name>
    <dbReference type="NCBI Taxonomy" id="103729"/>
    <lineage>
        <taxon>Bacteria</taxon>
        <taxon>Bacillati</taxon>
        <taxon>Actinomycetota</taxon>
        <taxon>Actinomycetes</taxon>
        <taxon>Pseudonocardiales</taxon>
        <taxon>Pseudonocardiaceae</taxon>
        <taxon>Actinokineospora</taxon>
    </lineage>
</organism>
<dbReference type="Proteomes" id="UP001165042">
    <property type="component" value="Unassembled WGS sequence"/>
</dbReference>
<keyword evidence="2" id="KW-1185">Reference proteome</keyword>
<reference evidence="1" key="1">
    <citation type="submission" date="2023-02" db="EMBL/GenBank/DDBJ databases">
        <title>Actinokineospora globicatena NBRC 15670.</title>
        <authorList>
            <person name="Ichikawa N."/>
            <person name="Sato H."/>
            <person name="Tonouchi N."/>
        </authorList>
    </citation>
    <scope>NUCLEOTIDE SEQUENCE</scope>
    <source>
        <strain evidence="1">NBRC 15670</strain>
    </source>
</reference>